<evidence type="ECO:0000313" key="2">
    <source>
        <dbReference type="Proteomes" id="UP001460202"/>
    </source>
</evidence>
<dbReference type="PROSITE" id="PS51257">
    <property type="entry name" value="PROKAR_LIPOPROTEIN"/>
    <property type="match status" value="1"/>
</dbReference>
<protein>
    <submittedName>
        <fullName evidence="1">Uncharacterized protein</fullName>
    </submittedName>
</protein>
<dbReference type="RefSeq" id="WP_177606268.1">
    <property type="nucleotide sequence ID" value="NZ_JBBMFL010000007.1"/>
</dbReference>
<name>A0ABV1GWS3_9BACT</name>
<sequence>MIKNCILILVVGLIMLGCGDRQVRQIEQVGEDSTELTIKTYYDTIHFKFKWRDADSIPYLFGKPSKDKIAEYQRRFDSLHRTERYGFYDRIEWFRDIPHITAVNDFATLWFTNKTTPYQDDLDMILWRINEYYPLNSSTTETENFQRFSEQIDSLLSYSLGSQWDANIQAWLATKLHECKVEIYNNRLLDCSNEFKDILIAEHCAWKEYEEALHDICDKLVVGKHGGSGAPLAYGEFFIESYEQRLISLLDYYFTLGDSNYQPTERHRLIPDKMAHRAYSDFFDVINSDYEEYSVEEKQCALKNDMRFWDKWMAERRKVSAQLPMPLKKVYDNCTNNLKRRKLIQIKSRYWGYGICSSFELDCILKKDCSDEELFSYDYQIRYDALLIK</sequence>
<organism evidence="1 2">
    <name type="scientific">Alistipes intestinihominis</name>
    <dbReference type="NCBI Taxonomy" id="3133172"/>
    <lineage>
        <taxon>Bacteria</taxon>
        <taxon>Pseudomonadati</taxon>
        <taxon>Bacteroidota</taxon>
        <taxon>Bacteroidia</taxon>
        <taxon>Bacteroidales</taxon>
        <taxon>Rikenellaceae</taxon>
        <taxon>Alistipes</taxon>
    </lineage>
</organism>
<dbReference type="Proteomes" id="UP001460202">
    <property type="component" value="Unassembled WGS sequence"/>
</dbReference>
<evidence type="ECO:0000313" key="1">
    <source>
        <dbReference type="EMBL" id="MEQ2544866.1"/>
    </source>
</evidence>
<accession>A0ABV1GWS3</accession>
<keyword evidence="2" id="KW-1185">Reference proteome</keyword>
<comment type="caution">
    <text evidence="1">The sequence shown here is derived from an EMBL/GenBank/DDBJ whole genome shotgun (WGS) entry which is preliminary data.</text>
</comment>
<gene>
    <name evidence="1" type="ORF">WMO46_07905</name>
</gene>
<dbReference type="EMBL" id="JBBMFL010000007">
    <property type="protein sequence ID" value="MEQ2544866.1"/>
    <property type="molecule type" value="Genomic_DNA"/>
</dbReference>
<reference evidence="1 2" key="1">
    <citation type="submission" date="2024-03" db="EMBL/GenBank/DDBJ databases">
        <title>Human intestinal bacterial collection.</title>
        <authorList>
            <person name="Pauvert C."/>
            <person name="Hitch T.C.A."/>
            <person name="Clavel T."/>
        </authorList>
    </citation>
    <scope>NUCLEOTIDE SEQUENCE [LARGE SCALE GENOMIC DNA]</scope>
    <source>
        <strain evidence="1 2">CLA-KB-H122</strain>
    </source>
</reference>
<proteinExistence type="predicted"/>